<dbReference type="NCBIfam" id="TIGR03462">
    <property type="entry name" value="CarR_dom_SF"/>
    <property type="match status" value="1"/>
</dbReference>
<dbReference type="InterPro" id="IPR017825">
    <property type="entry name" value="Lycopene_cyclase_dom"/>
</dbReference>
<evidence type="ECO:0000313" key="12">
    <source>
        <dbReference type="EMBL" id="CAB5042236.1"/>
    </source>
</evidence>
<feature type="domain" description="Lycopene cyclase" evidence="9">
    <location>
        <begin position="8"/>
        <end position="92"/>
    </location>
</feature>
<keyword evidence="5 8" id="KW-1133">Transmembrane helix</keyword>
<dbReference type="GO" id="GO:0016120">
    <property type="term" value="P:carotene biosynthetic process"/>
    <property type="evidence" value="ECO:0007669"/>
    <property type="project" value="UniProtKB-ARBA"/>
</dbReference>
<evidence type="ECO:0000256" key="6">
    <source>
        <dbReference type="ARBA" id="ARBA00023136"/>
    </source>
</evidence>
<dbReference type="GO" id="GO:0016872">
    <property type="term" value="F:intramolecular lyase activity"/>
    <property type="evidence" value="ECO:0007669"/>
    <property type="project" value="InterPro"/>
</dbReference>
<organism evidence="11">
    <name type="scientific">freshwater metagenome</name>
    <dbReference type="NCBI Taxonomy" id="449393"/>
    <lineage>
        <taxon>unclassified sequences</taxon>
        <taxon>metagenomes</taxon>
        <taxon>ecological metagenomes</taxon>
    </lineage>
</organism>
<evidence type="ECO:0000256" key="4">
    <source>
        <dbReference type="ARBA" id="ARBA00022746"/>
    </source>
</evidence>
<keyword evidence="3 8" id="KW-0812">Transmembrane</keyword>
<gene>
    <name evidence="10" type="ORF">UFOPK2942_00922</name>
    <name evidence="11" type="ORF">UFOPK3232_01234</name>
    <name evidence="12" type="ORF">UFOPK4242_00713</name>
    <name evidence="13" type="ORF">UFOPK4382_00514</name>
</gene>
<dbReference type="EMBL" id="CAFAAA010000030">
    <property type="protein sequence ID" value="CAB4783602.1"/>
    <property type="molecule type" value="Genomic_DNA"/>
</dbReference>
<dbReference type="Pfam" id="PF18916">
    <property type="entry name" value="Lycopene_cyc"/>
    <property type="match status" value="1"/>
</dbReference>
<name>A0A6J7B1L1_9ZZZZ</name>
<keyword evidence="7" id="KW-0413">Isomerase</keyword>
<accession>A0A6J7B1L1</accession>
<dbReference type="GO" id="GO:0016020">
    <property type="term" value="C:membrane"/>
    <property type="evidence" value="ECO:0007669"/>
    <property type="project" value="UniProtKB-SubCell"/>
</dbReference>
<evidence type="ECO:0000256" key="5">
    <source>
        <dbReference type="ARBA" id="ARBA00022989"/>
    </source>
</evidence>
<evidence type="ECO:0000313" key="10">
    <source>
        <dbReference type="EMBL" id="CAB4783602.1"/>
    </source>
</evidence>
<keyword evidence="4" id="KW-0125">Carotenoid biosynthesis</keyword>
<dbReference type="EMBL" id="CAFBRA010000025">
    <property type="protein sequence ID" value="CAB5073786.1"/>
    <property type="molecule type" value="Genomic_DNA"/>
</dbReference>
<comment type="subcellular location">
    <subcellularLocation>
        <location evidence="1">Membrane</location>
        <topology evidence="1">Multi-pass membrane protein</topology>
    </subcellularLocation>
</comment>
<evidence type="ECO:0000256" key="1">
    <source>
        <dbReference type="ARBA" id="ARBA00004141"/>
    </source>
</evidence>
<protein>
    <submittedName>
        <fullName evidence="11">Unannotated protein</fullName>
    </submittedName>
</protein>
<reference evidence="11" key="1">
    <citation type="submission" date="2020-05" db="EMBL/GenBank/DDBJ databases">
        <authorList>
            <person name="Chiriac C."/>
            <person name="Salcher M."/>
            <person name="Ghai R."/>
            <person name="Kavagutti S V."/>
        </authorList>
    </citation>
    <scope>NUCLEOTIDE SEQUENCE</scope>
</reference>
<comment type="pathway">
    <text evidence="2">Carotenoid biosynthesis.</text>
</comment>
<dbReference type="GO" id="GO:0016117">
    <property type="term" value="P:carotenoid biosynthetic process"/>
    <property type="evidence" value="ECO:0007669"/>
    <property type="project" value="UniProtKB-KW"/>
</dbReference>
<feature type="transmembrane region" description="Helical" evidence="8">
    <location>
        <begin position="6"/>
        <end position="22"/>
    </location>
</feature>
<dbReference type="GO" id="GO:0045436">
    <property type="term" value="F:lycopene beta cyclase activity"/>
    <property type="evidence" value="ECO:0007669"/>
    <property type="project" value="UniProtKB-ARBA"/>
</dbReference>
<evidence type="ECO:0000256" key="8">
    <source>
        <dbReference type="SAM" id="Phobius"/>
    </source>
</evidence>
<feature type="transmembrane region" description="Helical" evidence="8">
    <location>
        <begin position="31"/>
        <end position="50"/>
    </location>
</feature>
<sequence>MIYSDIVIAILIFSIIFDLFGLKNSLLTRPLFWCSYAIILPFQLLTNWWLTSRNIVMYDPDVISGLRIMSAPIEDLIFGFALILNIMGMWEYWGTKGVQKD</sequence>
<evidence type="ECO:0000313" key="11">
    <source>
        <dbReference type="EMBL" id="CAB4839092.1"/>
    </source>
</evidence>
<evidence type="ECO:0000256" key="7">
    <source>
        <dbReference type="ARBA" id="ARBA00023235"/>
    </source>
</evidence>
<keyword evidence="6 8" id="KW-0472">Membrane</keyword>
<evidence type="ECO:0000259" key="9">
    <source>
        <dbReference type="Pfam" id="PF18916"/>
    </source>
</evidence>
<feature type="transmembrane region" description="Helical" evidence="8">
    <location>
        <begin position="76"/>
        <end position="93"/>
    </location>
</feature>
<evidence type="ECO:0000313" key="13">
    <source>
        <dbReference type="EMBL" id="CAB5073786.1"/>
    </source>
</evidence>
<evidence type="ECO:0000256" key="2">
    <source>
        <dbReference type="ARBA" id="ARBA00004829"/>
    </source>
</evidence>
<evidence type="ECO:0000256" key="3">
    <source>
        <dbReference type="ARBA" id="ARBA00022692"/>
    </source>
</evidence>
<proteinExistence type="predicted"/>
<dbReference type="AlphaFoldDB" id="A0A6J7B1L1"/>
<dbReference type="EMBL" id="CAFARE010000064">
    <property type="protein sequence ID" value="CAB4839092.1"/>
    <property type="molecule type" value="Genomic_DNA"/>
</dbReference>
<dbReference type="EMBL" id="CAFBQC010000029">
    <property type="protein sequence ID" value="CAB5042236.1"/>
    <property type="molecule type" value="Genomic_DNA"/>
</dbReference>